<gene>
    <name evidence="2" type="ORF">CHM34_05520</name>
</gene>
<dbReference type="OrthoDB" id="1786466at2"/>
<keyword evidence="1" id="KW-1133">Transmembrane helix</keyword>
<keyword evidence="1" id="KW-0812">Transmembrane</keyword>
<feature type="transmembrane region" description="Helical" evidence="1">
    <location>
        <begin position="228"/>
        <end position="246"/>
    </location>
</feature>
<feature type="transmembrane region" description="Helical" evidence="1">
    <location>
        <begin position="86"/>
        <end position="114"/>
    </location>
</feature>
<dbReference type="AlphaFoldDB" id="A0A235B8V1"/>
<dbReference type="EMBL" id="NOWF01000003">
    <property type="protein sequence ID" value="OYD08307.1"/>
    <property type="molecule type" value="Genomic_DNA"/>
</dbReference>
<feature type="transmembrane region" description="Helical" evidence="1">
    <location>
        <begin position="163"/>
        <end position="180"/>
    </location>
</feature>
<keyword evidence="1" id="KW-0472">Membrane</keyword>
<evidence type="ECO:0000313" key="3">
    <source>
        <dbReference type="Proteomes" id="UP000215459"/>
    </source>
</evidence>
<feature type="transmembrane region" description="Helical" evidence="1">
    <location>
        <begin position="18"/>
        <end position="37"/>
    </location>
</feature>
<dbReference type="Proteomes" id="UP000215459">
    <property type="component" value="Unassembled WGS sequence"/>
</dbReference>
<protein>
    <submittedName>
        <fullName evidence="2">Uncharacterized protein</fullName>
    </submittedName>
</protein>
<feature type="transmembrane region" description="Helical" evidence="1">
    <location>
        <begin position="43"/>
        <end position="66"/>
    </location>
</feature>
<proteinExistence type="predicted"/>
<keyword evidence="3" id="KW-1185">Reference proteome</keyword>
<accession>A0A235B8V1</accession>
<organism evidence="2 3">
    <name type="scientific">Paludifilum halophilum</name>
    <dbReference type="NCBI Taxonomy" id="1642702"/>
    <lineage>
        <taxon>Bacteria</taxon>
        <taxon>Bacillati</taxon>
        <taxon>Bacillota</taxon>
        <taxon>Bacilli</taxon>
        <taxon>Bacillales</taxon>
        <taxon>Thermoactinomycetaceae</taxon>
        <taxon>Paludifilum</taxon>
    </lineage>
</organism>
<reference evidence="2 3" key="1">
    <citation type="submission" date="2017-07" db="EMBL/GenBank/DDBJ databases">
        <title>The genome sequence of Paludifilum halophilum highlights mechanisms for microbial adaptation to high salt environemnts.</title>
        <authorList>
            <person name="Belbahri L."/>
        </authorList>
    </citation>
    <scope>NUCLEOTIDE SEQUENCE [LARGE SCALE GENOMIC DNA]</scope>
    <source>
        <strain evidence="2 3">DSM 102817</strain>
    </source>
</reference>
<feature type="transmembrane region" description="Helical" evidence="1">
    <location>
        <begin position="126"/>
        <end position="151"/>
    </location>
</feature>
<evidence type="ECO:0000313" key="2">
    <source>
        <dbReference type="EMBL" id="OYD08307.1"/>
    </source>
</evidence>
<dbReference type="RefSeq" id="WP_094263612.1">
    <property type="nucleotide sequence ID" value="NZ_NOWF01000003.1"/>
</dbReference>
<comment type="caution">
    <text evidence="2">The sequence shown here is derived from an EMBL/GenBank/DDBJ whole genome shotgun (WGS) entry which is preliminary data.</text>
</comment>
<evidence type="ECO:0000256" key="1">
    <source>
        <dbReference type="SAM" id="Phobius"/>
    </source>
</evidence>
<name>A0A235B8V1_9BACL</name>
<sequence>MSVWWYLFRKEFRLMRTFWIVNGLLLLCAGLISGYAVHLHRSVLPELFLAVFLAWHTFYLLLYLLLSFHEEQRNAPLWMQSPQSGWLLLSAKFVAGWVLFCLSWILTLLLLWVVTEGVPGWRSLNGGILILAFTQRVLFFAELGALVYFLFHVFGNRLKGWRWALYPVFFVGMVFLTVQFKNTSLYDIWFRWGAVDAVSPPPPADATGPSAAHVFHNLFGAPIYGGDLLFGLVLTGVWFYLAGWLLDRKVEV</sequence>